<dbReference type="WBParaSite" id="Pan_g15146.t1">
    <property type="protein sequence ID" value="Pan_g15146.t1"/>
    <property type="gene ID" value="Pan_g15146"/>
</dbReference>
<proteinExistence type="predicted"/>
<dbReference type="Proteomes" id="UP000492821">
    <property type="component" value="Unassembled WGS sequence"/>
</dbReference>
<keyword evidence="1" id="KW-0812">Transmembrane</keyword>
<evidence type="ECO:0000256" key="1">
    <source>
        <dbReference type="SAM" id="Phobius"/>
    </source>
</evidence>
<organism evidence="2 3">
    <name type="scientific">Panagrellus redivivus</name>
    <name type="common">Microworm</name>
    <dbReference type="NCBI Taxonomy" id="6233"/>
    <lineage>
        <taxon>Eukaryota</taxon>
        <taxon>Metazoa</taxon>
        <taxon>Ecdysozoa</taxon>
        <taxon>Nematoda</taxon>
        <taxon>Chromadorea</taxon>
        <taxon>Rhabditida</taxon>
        <taxon>Tylenchina</taxon>
        <taxon>Panagrolaimomorpha</taxon>
        <taxon>Panagrolaimoidea</taxon>
        <taxon>Panagrolaimidae</taxon>
        <taxon>Panagrellus</taxon>
    </lineage>
</organism>
<evidence type="ECO:0000313" key="2">
    <source>
        <dbReference type="Proteomes" id="UP000492821"/>
    </source>
</evidence>
<reference evidence="3" key="2">
    <citation type="submission" date="2020-10" db="UniProtKB">
        <authorList>
            <consortium name="WormBaseParasite"/>
        </authorList>
    </citation>
    <scope>IDENTIFICATION</scope>
</reference>
<keyword evidence="2" id="KW-1185">Reference proteome</keyword>
<sequence>MLLYKVNLTVFFCIFPIICYCLTDFVHLLGYGLLADTLSVYSTSDVTTCLEKCDNTTSCLAVQMLWGAGKCNLLTMVRAYTYEAPQCAFYLKNGTTVTIINRTLEGMDQLLQNVVYASQEVCPNGWTSESLSCKLDRTQSTCNEHATFLDAHWNNTQCVIPKMNITWTCPEDRYAFALGHFDYGDFCYIARPTGSAGTGNMYERKKNYCFKETGGYLASIHSEAENQVIQSKRFIYASGYTNICLGMIFRDGFTLEIGLSPKNYTAFSFNTNRTINDLTWLDGTALTYTNVNPASSLKTFTGTKMVYDGTWYCNLTIDNTGFNQFVCKQNAVKLYTPMNTIT</sequence>
<accession>A0A7E4V0P4</accession>
<evidence type="ECO:0000313" key="3">
    <source>
        <dbReference type="WBParaSite" id="Pan_g15146.t1"/>
    </source>
</evidence>
<dbReference type="Gene3D" id="3.10.100.10">
    <property type="entry name" value="Mannose-Binding Protein A, subunit A"/>
    <property type="match status" value="1"/>
</dbReference>
<reference evidence="2" key="1">
    <citation type="journal article" date="2013" name="Genetics">
        <title>The draft genome and transcriptome of Panagrellus redivivus are shaped by the harsh demands of a free-living lifestyle.</title>
        <authorList>
            <person name="Srinivasan J."/>
            <person name="Dillman A.R."/>
            <person name="Macchietto M.G."/>
            <person name="Heikkinen L."/>
            <person name="Lakso M."/>
            <person name="Fracchia K.M."/>
            <person name="Antoshechkin I."/>
            <person name="Mortazavi A."/>
            <person name="Wong G."/>
            <person name="Sternberg P.W."/>
        </authorList>
    </citation>
    <scope>NUCLEOTIDE SEQUENCE [LARGE SCALE GENOMIC DNA]</scope>
    <source>
        <strain evidence="2">MT8872</strain>
    </source>
</reference>
<keyword evidence="1" id="KW-1133">Transmembrane helix</keyword>
<feature type="transmembrane region" description="Helical" evidence="1">
    <location>
        <begin position="12"/>
        <end position="34"/>
    </location>
</feature>
<protein>
    <submittedName>
        <fullName evidence="3">CW domain-containing protein</fullName>
    </submittedName>
</protein>
<dbReference type="InterPro" id="IPR016186">
    <property type="entry name" value="C-type_lectin-like/link_sf"/>
</dbReference>
<dbReference type="InterPro" id="IPR016187">
    <property type="entry name" value="CTDL_fold"/>
</dbReference>
<name>A0A7E4V0P4_PANRE</name>
<dbReference type="SUPFAM" id="SSF56436">
    <property type="entry name" value="C-type lectin-like"/>
    <property type="match status" value="1"/>
</dbReference>
<keyword evidence="1" id="KW-0472">Membrane</keyword>
<dbReference type="AlphaFoldDB" id="A0A7E4V0P4"/>